<dbReference type="Pfam" id="PF00990">
    <property type="entry name" value="GGDEF"/>
    <property type="match status" value="1"/>
</dbReference>
<keyword evidence="1" id="KW-1133">Transmembrane helix</keyword>
<dbReference type="InterPro" id="IPR001610">
    <property type="entry name" value="PAC"/>
</dbReference>
<dbReference type="SUPFAM" id="SSF55073">
    <property type="entry name" value="Nucleotide cyclase"/>
    <property type="match status" value="1"/>
</dbReference>
<keyword evidence="1" id="KW-0472">Membrane</keyword>
<evidence type="ECO:0000313" key="6">
    <source>
        <dbReference type="Proteomes" id="UP001241747"/>
    </source>
</evidence>
<dbReference type="Pfam" id="PF13426">
    <property type="entry name" value="PAS_9"/>
    <property type="match status" value="1"/>
</dbReference>
<evidence type="ECO:0000259" key="4">
    <source>
        <dbReference type="PROSITE" id="PS50887"/>
    </source>
</evidence>
<proteinExistence type="predicted"/>
<dbReference type="InterPro" id="IPR000700">
    <property type="entry name" value="PAS-assoc_C"/>
</dbReference>
<dbReference type="PANTHER" id="PTHR44757">
    <property type="entry name" value="DIGUANYLATE CYCLASE DGCP"/>
    <property type="match status" value="1"/>
</dbReference>
<reference evidence="5 6" key="1">
    <citation type="submission" date="2023-07" db="EMBL/GenBank/DDBJ databases">
        <title>Genomic Encyclopedia of Type Strains, Phase IV (KMG-IV): sequencing the most valuable type-strain genomes for metagenomic binning, comparative biology and taxonomic classification.</title>
        <authorList>
            <person name="Goeker M."/>
        </authorList>
    </citation>
    <scope>NUCLEOTIDE SEQUENCE [LARGE SCALE GENOMIC DNA]</scope>
    <source>
        <strain evidence="5 6">DSM 3770</strain>
    </source>
</reference>
<dbReference type="InterPro" id="IPR013656">
    <property type="entry name" value="PAS_4"/>
</dbReference>
<dbReference type="PROSITE" id="PS50112">
    <property type="entry name" value="PAS"/>
    <property type="match status" value="3"/>
</dbReference>
<sequence>MRIKFGATGILVAIAVFLALVSSYWVYSEYSFTASRRDVLAAGRLRAQQVAEAARQQLSATLRGVDYLLQTLRRDYARAPERFKLLATQGLALLPASAEAQILIYDAQGRLIETSGVAPAWHSIADASFFQEQRAQAFDDGLTMGEARREEAGTRWVVPMARPILTTEGFGGVIVMLVSPQFLSEELSLVVLGRNDTVGAVHIPDGTYLARSSEVGTLLGRAVKVSRPYLRPDAPAQGVFTAVATHEPIERIYAWARLRDLPVVIFVGLSTADMLAPHDAAVTAHRWTNLLGTLALIGLAAALILLALRNVRQRAALARQEALYHALFDQNHSVKLLTDPRDGRILAANAAAASFYGYTREQLTGMNIADINCLSRDEIARCMAEAKTGVPPSFVFPHRLASGAIRMVEVFSGPVTAGKDTALYSIIHDVTDRFELERSLRESEARYRGIFEAVPAGMLLVDESGEVVAWNEQALQILRSDAAGLKARAIPLLDAKGEAVPHARRPSVRCLQEDIREELYIVSDAEGRRVWVSVEGRRFQPAGAGAPTGAILAFSDITRAVQLEEEVLISERVFEAAAEGIMVTDGKWEIIRVNPAFGEITGYRAEDVLGQKPKMLAWGRNGLSFYRPIFKSLATKRSWEGDIANRRRDGKLSVERTVVSAIVQSDGRLSGYVALMSDITARKHQEEEIWLRANFDALTGLPNRTLLADRIEQALTLKRHPQGLVGVLFIDLDRFKPVNDRWGHAAGDELLTLVARRLSGAMRAEDTVARVGGDEFIIFLPRIETQDEAMAVATKVLDLLNEPFTLSVGEANISACVGVAVGRAGITSAESLIRRADAAMYRGKTSGRSRVVAFAEQEEQATA</sequence>
<name>A0ABU0LBE5_XANAG</name>
<dbReference type="NCBIfam" id="TIGR00254">
    <property type="entry name" value="GGDEF"/>
    <property type="match status" value="1"/>
</dbReference>
<dbReference type="EMBL" id="JAUSVY010000002">
    <property type="protein sequence ID" value="MDQ0504453.1"/>
    <property type="molecule type" value="Genomic_DNA"/>
</dbReference>
<dbReference type="CDD" id="cd00130">
    <property type="entry name" value="PAS"/>
    <property type="match status" value="1"/>
</dbReference>
<feature type="transmembrane region" description="Helical" evidence="1">
    <location>
        <begin position="287"/>
        <end position="308"/>
    </location>
</feature>
<dbReference type="SMART" id="SM00267">
    <property type="entry name" value="GGDEF"/>
    <property type="match status" value="1"/>
</dbReference>
<accession>A0ABU0LBE5</accession>
<protein>
    <submittedName>
        <fullName evidence="5">Diguanylate cyclase (GGDEF)-like protein/PAS domain S-box-containing protein</fullName>
    </submittedName>
</protein>
<dbReference type="Pfam" id="PF13188">
    <property type="entry name" value="PAS_8"/>
    <property type="match status" value="1"/>
</dbReference>
<feature type="domain" description="PAS" evidence="2">
    <location>
        <begin position="571"/>
        <end position="611"/>
    </location>
</feature>
<gene>
    <name evidence="5" type="ORF">QOZ94_001227</name>
</gene>
<dbReference type="Pfam" id="PF08448">
    <property type="entry name" value="PAS_4"/>
    <property type="match status" value="1"/>
</dbReference>
<dbReference type="InterPro" id="IPR000014">
    <property type="entry name" value="PAS"/>
</dbReference>
<dbReference type="CDD" id="cd12915">
    <property type="entry name" value="PDC2_DGC_like"/>
    <property type="match status" value="1"/>
</dbReference>
<evidence type="ECO:0000259" key="2">
    <source>
        <dbReference type="PROSITE" id="PS50112"/>
    </source>
</evidence>
<organism evidence="5 6">
    <name type="scientific">Xanthobacter agilis</name>
    <dbReference type="NCBI Taxonomy" id="47492"/>
    <lineage>
        <taxon>Bacteria</taxon>
        <taxon>Pseudomonadati</taxon>
        <taxon>Pseudomonadota</taxon>
        <taxon>Alphaproteobacteria</taxon>
        <taxon>Hyphomicrobiales</taxon>
        <taxon>Xanthobacteraceae</taxon>
        <taxon>Xanthobacter</taxon>
    </lineage>
</organism>
<dbReference type="InterPro" id="IPR035965">
    <property type="entry name" value="PAS-like_dom_sf"/>
</dbReference>
<dbReference type="SMART" id="SM00086">
    <property type="entry name" value="PAC"/>
    <property type="match status" value="2"/>
</dbReference>
<keyword evidence="1" id="KW-0812">Transmembrane</keyword>
<dbReference type="Gene3D" id="3.30.450.20">
    <property type="entry name" value="PAS domain"/>
    <property type="match status" value="5"/>
</dbReference>
<dbReference type="InterPro" id="IPR043128">
    <property type="entry name" value="Rev_trsase/Diguanyl_cyclase"/>
</dbReference>
<evidence type="ECO:0000313" key="5">
    <source>
        <dbReference type="EMBL" id="MDQ0504453.1"/>
    </source>
</evidence>
<dbReference type="PANTHER" id="PTHR44757:SF2">
    <property type="entry name" value="BIOFILM ARCHITECTURE MAINTENANCE PROTEIN MBAA"/>
    <property type="match status" value="1"/>
</dbReference>
<dbReference type="SMART" id="SM00091">
    <property type="entry name" value="PAS"/>
    <property type="match status" value="3"/>
</dbReference>
<feature type="domain" description="PAC" evidence="3">
    <location>
        <begin position="637"/>
        <end position="691"/>
    </location>
</feature>
<dbReference type="CDD" id="cd01949">
    <property type="entry name" value="GGDEF"/>
    <property type="match status" value="1"/>
</dbReference>
<feature type="domain" description="PAS" evidence="2">
    <location>
        <begin position="443"/>
        <end position="478"/>
    </location>
</feature>
<evidence type="ECO:0000259" key="3">
    <source>
        <dbReference type="PROSITE" id="PS50113"/>
    </source>
</evidence>
<dbReference type="SUPFAM" id="SSF55785">
    <property type="entry name" value="PYP-like sensor domain (PAS domain)"/>
    <property type="match status" value="3"/>
</dbReference>
<dbReference type="InterPro" id="IPR000160">
    <property type="entry name" value="GGDEF_dom"/>
</dbReference>
<dbReference type="PROSITE" id="PS50887">
    <property type="entry name" value="GGDEF"/>
    <property type="match status" value="1"/>
</dbReference>
<dbReference type="InterPro" id="IPR029787">
    <property type="entry name" value="Nucleotide_cyclase"/>
</dbReference>
<dbReference type="RefSeq" id="WP_237345062.1">
    <property type="nucleotide sequence ID" value="NZ_JABWGX010000007.1"/>
</dbReference>
<dbReference type="Proteomes" id="UP001241747">
    <property type="component" value="Unassembled WGS sequence"/>
</dbReference>
<dbReference type="Gene3D" id="3.30.70.270">
    <property type="match status" value="1"/>
</dbReference>
<dbReference type="CDD" id="cd12914">
    <property type="entry name" value="PDC1_DGC_like"/>
    <property type="match status" value="1"/>
</dbReference>
<dbReference type="InterPro" id="IPR052155">
    <property type="entry name" value="Biofilm_reg_signaling"/>
</dbReference>
<keyword evidence="6" id="KW-1185">Reference proteome</keyword>
<feature type="domain" description="PAS" evidence="2">
    <location>
        <begin position="342"/>
        <end position="367"/>
    </location>
</feature>
<dbReference type="NCBIfam" id="TIGR00229">
    <property type="entry name" value="sensory_box"/>
    <property type="match status" value="3"/>
</dbReference>
<evidence type="ECO:0000256" key="1">
    <source>
        <dbReference type="SAM" id="Phobius"/>
    </source>
</evidence>
<feature type="domain" description="GGDEF" evidence="4">
    <location>
        <begin position="723"/>
        <end position="856"/>
    </location>
</feature>
<dbReference type="PROSITE" id="PS50113">
    <property type="entry name" value="PAC"/>
    <property type="match status" value="1"/>
</dbReference>
<comment type="caution">
    <text evidence="5">The sequence shown here is derived from an EMBL/GenBank/DDBJ whole genome shotgun (WGS) entry which is preliminary data.</text>
</comment>